<dbReference type="AlphaFoldDB" id="E0UNG5"/>
<dbReference type="RefSeq" id="WP_013325621.1">
    <property type="nucleotide sequence ID" value="NC_014502.1"/>
</dbReference>
<geneLocation type="plasmid" evidence="1 2">
    <name>Cy782203</name>
</geneLocation>
<dbReference type="EMBL" id="CP002201">
    <property type="protein sequence ID" value="ADN18495.1"/>
    <property type="molecule type" value="Genomic_DNA"/>
</dbReference>
<reference evidence="2" key="1">
    <citation type="journal article" date="2011" name="MBio">
        <title>Novel metabolic attributes of the genus Cyanothece, comprising a group of unicellular nitrogen-fixing Cyanobacteria.</title>
        <authorList>
            <person name="Bandyopadhyay A."/>
            <person name="Elvitigala T."/>
            <person name="Welsh E."/>
            <person name="Stockel J."/>
            <person name="Liberton M."/>
            <person name="Min H."/>
            <person name="Sherman L.A."/>
            <person name="Pakrasi H.B."/>
        </authorList>
    </citation>
    <scope>NUCLEOTIDE SEQUENCE [LARGE SCALE GENOMIC DNA]</scope>
    <source>
        <strain evidence="2">PCC 7822</strain>
        <plasmid evidence="2">Cy782203</plasmid>
    </source>
</reference>
<evidence type="ECO:0000313" key="1">
    <source>
        <dbReference type="EMBL" id="ADN18495.1"/>
    </source>
</evidence>
<evidence type="ECO:0000313" key="2">
    <source>
        <dbReference type="Proteomes" id="UP000008206"/>
    </source>
</evidence>
<name>E0UNG5_GLOV7</name>
<accession>E0UNG5</accession>
<sequence length="621" mass="71007">MIAQYQQDSTHVSDCKATSRDEFSQQTVRAIVEELIFNRESQKIFKLITESTQYLAKILPNFAELGQAKAELLQKCDEIAANNFKDEYKEGMKLEEFSNALYKALLQSQFPGSNVEELLNIGFVVLAWWQASSSYAAAVALQAKLELLEVGQQLGHYRVGQRRVSAGKKDDVFILTLELTDKPLFHTDWRLIEHRFKSLLEKGIIDATPDLLELQLECQQLAASRGRPIVDTGGVEVLLSDFEEVVSGWYSPEIAFYFSIDFTSNLIELNSLSLEKLVELEKVVDAALPNCNLPSVGGATEELETKLRSPFDWPKSLINTFKKPFENLVKKQPVINNLGALTLIKWKSHLLKVIPDKPKGEYLPIRLNDIKQWNKVQKILNLDDGQKEELRTKVLRLAAHKQEQFNKFGEGLGRPLGKIDGKFVPAPWISDLIEVLGEDGYATDVLSLIRSELNIYVEEYDFQLVESLYKLPWDAIAVLKSAVDELAILNERPLDPITNKNRPWKDDLYQAITDFGKDPTKLLKKEVMKYSAFEVENLVRDKTAPIQEKLMETQQRLDEEIQYKGTLQDRVSSLEEQLTVERQSRQADLQTMRQEFETQIAHLMQQFLMQPPINTNSLIKK</sequence>
<dbReference type="Proteomes" id="UP000008206">
    <property type="component" value="Plasmid Cy782203"/>
</dbReference>
<protein>
    <submittedName>
        <fullName evidence="1">Uncharacterized protein</fullName>
    </submittedName>
</protein>
<keyword evidence="2" id="KW-1185">Reference proteome</keyword>
<organism evidence="1 2">
    <name type="scientific">Gloeothece verrucosa (strain PCC 7822)</name>
    <name type="common">Cyanothece sp. (strain PCC 7822)</name>
    <dbReference type="NCBI Taxonomy" id="497965"/>
    <lineage>
        <taxon>Bacteria</taxon>
        <taxon>Bacillati</taxon>
        <taxon>Cyanobacteriota</taxon>
        <taxon>Cyanophyceae</taxon>
        <taxon>Oscillatoriophycideae</taxon>
        <taxon>Chroococcales</taxon>
        <taxon>Aphanothecaceae</taxon>
        <taxon>Gloeothece</taxon>
        <taxon>Gloeothece verrucosa</taxon>
    </lineage>
</organism>
<gene>
    <name evidence="1" type="ordered locus">Cyan7822_6844</name>
</gene>
<keyword evidence="1" id="KW-0614">Plasmid</keyword>
<dbReference type="HOGENOM" id="CLU_498498_0_0_3"/>
<proteinExistence type="predicted"/>
<dbReference type="KEGG" id="cyj:Cyan7822_6844"/>